<proteinExistence type="predicted"/>
<organism evidence="2 3">
    <name type="scientific">Nocardia bovistercoris</name>
    <dbReference type="NCBI Taxonomy" id="2785916"/>
    <lineage>
        <taxon>Bacteria</taxon>
        <taxon>Bacillati</taxon>
        <taxon>Actinomycetota</taxon>
        <taxon>Actinomycetes</taxon>
        <taxon>Mycobacteriales</taxon>
        <taxon>Nocardiaceae</taxon>
        <taxon>Nocardia</taxon>
    </lineage>
</organism>
<gene>
    <name evidence="2" type="ORF">IT779_15975</name>
</gene>
<dbReference type="GO" id="GO:0008757">
    <property type="term" value="F:S-adenosylmethionine-dependent methyltransferase activity"/>
    <property type="evidence" value="ECO:0007669"/>
    <property type="project" value="InterPro"/>
</dbReference>
<evidence type="ECO:0000313" key="2">
    <source>
        <dbReference type="EMBL" id="MBH0777774.1"/>
    </source>
</evidence>
<keyword evidence="2" id="KW-0808">Transferase</keyword>
<dbReference type="GO" id="GO:0032259">
    <property type="term" value="P:methylation"/>
    <property type="evidence" value="ECO:0007669"/>
    <property type="project" value="UniProtKB-KW"/>
</dbReference>
<dbReference type="InterPro" id="IPR029063">
    <property type="entry name" value="SAM-dependent_MTases_sf"/>
</dbReference>
<sequence length="211" mass="23377">MFALTAADLGLRVLDCPSGAAAFTAEVCARGGAATACDISYFDGGIERVAADATAEAVRGNDYVRAHREQYRWSFFTDPDHHLRVRRAASEQFAAHTRTDPHRYVPARLPTLPFADDSFDLVLSSHLLFSYADRLDYRFHLDAVTEMIRVTTGELRIFPLTPIGSTAPYARIAELRADLDTRGIATRITDVDYEFQTGGNQMLVCGRAARE</sequence>
<name>A0A931IAI0_9NOCA</name>
<keyword evidence="2" id="KW-0489">Methyltransferase</keyword>
<accession>A0A931IAI0</accession>
<evidence type="ECO:0000313" key="3">
    <source>
        <dbReference type="Proteomes" id="UP000655751"/>
    </source>
</evidence>
<dbReference type="RefSeq" id="WP_196150108.1">
    <property type="nucleotide sequence ID" value="NZ_JADMLG010000006.1"/>
</dbReference>
<dbReference type="Pfam" id="PF08241">
    <property type="entry name" value="Methyltransf_11"/>
    <property type="match status" value="1"/>
</dbReference>
<reference evidence="2" key="1">
    <citation type="submission" date="2020-11" db="EMBL/GenBank/DDBJ databases">
        <title>Nocardia NEAU-351.nov., a novel actinomycete isolated from the cow dung.</title>
        <authorList>
            <person name="Zhang X."/>
        </authorList>
    </citation>
    <scope>NUCLEOTIDE SEQUENCE</scope>
    <source>
        <strain evidence="2">NEAU-351</strain>
    </source>
</reference>
<feature type="domain" description="Methyltransferase type 11" evidence="1">
    <location>
        <begin position="94"/>
        <end position="134"/>
    </location>
</feature>
<dbReference type="EMBL" id="JADMLG010000006">
    <property type="protein sequence ID" value="MBH0777774.1"/>
    <property type="molecule type" value="Genomic_DNA"/>
</dbReference>
<dbReference type="AlphaFoldDB" id="A0A931IAI0"/>
<evidence type="ECO:0000259" key="1">
    <source>
        <dbReference type="Pfam" id="PF08241"/>
    </source>
</evidence>
<protein>
    <submittedName>
        <fullName evidence="2">Methyltransferase domain-containing protein</fullName>
    </submittedName>
</protein>
<dbReference type="Proteomes" id="UP000655751">
    <property type="component" value="Unassembled WGS sequence"/>
</dbReference>
<dbReference type="InterPro" id="IPR013216">
    <property type="entry name" value="Methyltransf_11"/>
</dbReference>
<dbReference type="SUPFAM" id="SSF53335">
    <property type="entry name" value="S-adenosyl-L-methionine-dependent methyltransferases"/>
    <property type="match status" value="1"/>
</dbReference>
<dbReference type="Gene3D" id="3.40.50.150">
    <property type="entry name" value="Vaccinia Virus protein VP39"/>
    <property type="match status" value="1"/>
</dbReference>
<comment type="caution">
    <text evidence="2">The sequence shown here is derived from an EMBL/GenBank/DDBJ whole genome shotgun (WGS) entry which is preliminary data.</text>
</comment>
<keyword evidence="3" id="KW-1185">Reference proteome</keyword>